<dbReference type="SMART" id="SM00357">
    <property type="entry name" value="CSP"/>
    <property type="match status" value="1"/>
</dbReference>
<sequence length="118" mass="13609">MQGTVKNFGKSYGFICGENDKEYFVHYSNLKAGYKRLHSGDYVEFTPEENDKGLIAVNVVPVLTLKMMKDKARKENLYLKPRKDMFGITVWLVVDQNDVIQAGEQEGMSLRELNEYFS</sequence>
<dbReference type="Pfam" id="PF00313">
    <property type="entry name" value="CSD"/>
    <property type="match status" value="1"/>
</dbReference>
<feature type="domain" description="CSD" evidence="1">
    <location>
        <begin position="1"/>
        <end position="61"/>
    </location>
</feature>
<accession>A0A415G4Z5</accession>
<evidence type="ECO:0000259" key="1">
    <source>
        <dbReference type="PROSITE" id="PS51857"/>
    </source>
</evidence>
<dbReference type="SUPFAM" id="SSF50249">
    <property type="entry name" value="Nucleic acid-binding proteins"/>
    <property type="match status" value="1"/>
</dbReference>
<dbReference type="InterPro" id="IPR002059">
    <property type="entry name" value="CSP_DNA-bd"/>
</dbReference>
<dbReference type="PROSITE" id="PS51857">
    <property type="entry name" value="CSD_2"/>
    <property type="match status" value="1"/>
</dbReference>
<proteinExistence type="predicted"/>
<dbReference type="RefSeq" id="WP_118314952.1">
    <property type="nucleotide sequence ID" value="NZ_CAUEJX010000001.1"/>
</dbReference>
<evidence type="ECO:0000313" key="3">
    <source>
        <dbReference type="Proteomes" id="UP000283497"/>
    </source>
</evidence>
<dbReference type="InterPro" id="IPR012340">
    <property type="entry name" value="NA-bd_OB-fold"/>
</dbReference>
<gene>
    <name evidence="2" type="ORF">DW068_12540</name>
</gene>
<dbReference type="Gene3D" id="2.40.50.140">
    <property type="entry name" value="Nucleic acid-binding proteins"/>
    <property type="match status" value="1"/>
</dbReference>
<dbReference type="InterPro" id="IPR011129">
    <property type="entry name" value="CSD"/>
</dbReference>
<evidence type="ECO:0000313" key="2">
    <source>
        <dbReference type="EMBL" id="RHK36364.1"/>
    </source>
</evidence>
<dbReference type="EMBL" id="QRNJ01000054">
    <property type="protein sequence ID" value="RHK36364.1"/>
    <property type="molecule type" value="Genomic_DNA"/>
</dbReference>
<name>A0A415G4Z5_9FIRM</name>
<dbReference type="GO" id="GO:0005737">
    <property type="term" value="C:cytoplasm"/>
    <property type="evidence" value="ECO:0007669"/>
    <property type="project" value="UniProtKB-SubCell"/>
</dbReference>
<dbReference type="Proteomes" id="UP000283497">
    <property type="component" value="Unassembled WGS sequence"/>
</dbReference>
<dbReference type="AlphaFoldDB" id="A0A415G4Z5"/>
<comment type="caution">
    <text evidence="2">The sequence shown here is derived from an EMBL/GenBank/DDBJ whole genome shotgun (WGS) entry which is preliminary data.</text>
</comment>
<protein>
    <submittedName>
        <fullName evidence="2">Cold shock domain-containing protein</fullName>
    </submittedName>
</protein>
<organism evidence="2 3">
    <name type="scientific">Anaerobutyricum hallii</name>
    <dbReference type="NCBI Taxonomy" id="39488"/>
    <lineage>
        <taxon>Bacteria</taxon>
        <taxon>Bacillati</taxon>
        <taxon>Bacillota</taxon>
        <taxon>Clostridia</taxon>
        <taxon>Lachnospirales</taxon>
        <taxon>Lachnospiraceae</taxon>
        <taxon>Anaerobutyricum</taxon>
    </lineage>
</organism>
<reference evidence="2 3" key="1">
    <citation type="submission" date="2018-08" db="EMBL/GenBank/DDBJ databases">
        <title>A genome reference for cultivated species of the human gut microbiota.</title>
        <authorList>
            <person name="Zou Y."/>
            <person name="Xue W."/>
            <person name="Luo G."/>
        </authorList>
    </citation>
    <scope>NUCLEOTIDE SEQUENCE [LARGE SCALE GENOMIC DNA]</scope>
    <source>
        <strain evidence="2 3">AF45-14BH</strain>
    </source>
</reference>
<dbReference type="GO" id="GO:0003676">
    <property type="term" value="F:nucleic acid binding"/>
    <property type="evidence" value="ECO:0007669"/>
    <property type="project" value="InterPro"/>
</dbReference>